<dbReference type="AlphaFoldDB" id="X6NJR8"/>
<reference evidence="1 2" key="1">
    <citation type="journal article" date="2013" name="Curr. Biol.">
        <title>The Genome of the Foraminiferan Reticulomyxa filosa.</title>
        <authorList>
            <person name="Glockner G."/>
            <person name="Hulsmann N."/>
            <person name="Schleicher M."/>
            <person name="Noegel A.A."/>
            <person name="Eichinger L."/>
            <person name="Gallinger C."/>
            <person name="Pawlowski J."/>
            <person name="Sierra R."/>
            <person name="Euteneuer U."/>
            <person name="Pillet L."/>
            <person name="Moustafa A."/>
            <person name="Platzer M."/>
            <person name="Groth M."/>
            <person name="Szafranski K."/>
            <person name="Schliwa M."/>
        </authorList>
    </citation>
    <scope>NUCLEOTIDE SEQUENCE [LARGE SCALE GENOMIC DNA]</scope>
</reference>
<evidence type="ECO:0008006" key="3">
    <source>
        <dbReference type="Google" id="ProtNLM"/>
    </source>
</evidence>
<sequence>MDILKTLGINGYVPFCLNPKRGPLLEKNLVGNYKEDFFKENGGSKKKKNKQTKKKTYMYMHTHKLERPIQLFHTSPVSKMSIYEVESVNSGEKYLMKSIKNESCVALQLRYELDRLKLLKHPILPKLAFIDYGDAYSYIIFEK</sequence>
<comment type="caution">
    <text evidence="1">The sequence shown here is derived from an EMBL/GenBank/DDBJ whole genome shotgun (WGS) entry which is preliminary data.</text>
</comment>
<dbReference type="Proteomes" id="UP000023152">
    <property type="component" value="Unassembled WGS sequence"/>
</dbReference>
<proteinExistence type="predicted"/>
<gene>
    <name evidence="1" type="ORF">RFI_11535</name>
</gene>
<keyword evidence="2" id="KW-1185">Reference proteome</keyword>
<dbReference type="SUPFAM" id="SSF56112">
    <property type="entry name" value="Protein kinase-like (PK-like)"/>
    <property type="match status" value="1"/>
</dbReference>
<accession>X6NJR8</accession>
<evidence type="ECO:0000313" key="1">
    <source>
        <dbReference type="EMBL" id="ETO25602.1"/>
    </source>
</evidence>
<name>X6NJR8_RETFI</name>
<evidence type="ECO:0000313" key="2">
    <source>
        <dbReference type="Proteomes" id="UP000023152"/>
    </source>
</evidence>
<protein>
    <recommendedName>
        <fullName evidence="3">Protein kinase domain-containing protein</fullName>
    </recommendedName>
</protein>
<dbReference type="EMBL" id="ASPP01008399">
    <property type="protein sequence ID" value="ETO25602.1"/>
    <property type="molecule type" value="Genomic_DNA"/>
</dbReference>
<dbReference type="InterPro" id="IPR011009">
    <property type="entry name" value="Kinase-like_dom_sf"/>
</dbReference>
<organism evidence="1 2">
    <name type="scientific">Reticulomyxa filosa</name>
    <dbReference type="NCBI Taxonomy" id="46433"/>
    <lineage>
        <taxon>Eukaryota</taxon>
        <taxon>Sar</taxon>
        <taxon>Rhizaria</taxon>
        <taxon>Retaria</taxon>
        <taxon>Foraminifera</taxon>
        <taxon>Monothalamids</taxon>
        <taxon>Reticulomyxidae</taxon>
        <taxon>Reticulomyxa</taxon>
    </lineage>
</organism>